<proteinExistence type="predicted"/>
<evidence type="ECO:0000313" key="1">
    <source>
        <dbReference type="EMBL" id="KAH3688495.1"/>
    </source>
</evidence>
<dbReference type="AlphaFoldDB" id="A0A9P8QGE2"/>
<feature type="non-terminal residue" evidence="1">
    <location>
        <position position="109"/>
    </location>
</feature>
<dbReference type="OrthoDB" id="2192888at2759"/>
<dbReference type="EMBL" id="JAEUBG010000327">
    <property type="protein sequence ID" value="KAH3688495.1"/>
    <property type="molecule type" value="Genomic_DNA"/>
</dbReference>
<reference evidence="1" key="2">
    <citation type="submission" date="2021-01" db="EMBL/GenBank/DDBJ databases">
        <authorList>
            <person name="Schikora-Tamarit M.A."/>
        </authorList>
    </citation>
    <scope>NUCLEOTIDE SEQUENCE</scope>
    <source>
        <strain evidence="1">CBS2887</strain>
    </source>
</reference>
<accession>A0A9P8QGE2</accession>
<keyword evidence="2" id="KW-1185">Reference proteome</keyword>
<comment type="caution">
    <text evidence="1">The sequence shown here is derived from an EMBL/GenBank/DDBJ whole genome shotgun (WGS) entry which is preliminary data.</text>
</comment>
<feature type="non-terminal residue" evidence="1">
    <location>
        <position position="1"/>
    </location>
</feature>
<name>A0A9P8QGE2_WICPI</name>
<protein>
    <submittedName>
        <fullName evidence="1">Uncharacterized protein</fullName>
    </submittedName>
</protein>
<organism evidence="1 2">
    <name type="scientific">Wickerhamomyces pijperi</name>
    <name type="common">Yeast</name>
    <name type="synonym">Pichia pijperi</name>
    <dbReference type="NCBI Taxonomy" id="599730"/>
    <lineage>
        <taxon>Eukaryota</taxon>
        <taxon>Fungi</taxon>
        <taxon>Dikarya</taxon>
        <taxon>Ascomycota</taxon>
        <taxon>Saccharomycotina</taxon>
        <taxon>Saccharomycetes</taxon>
        <taxon>Phaffomycetales</taxon>
        <taxon>Wickerhamomycetaceae</taxon>
        <taxon>Wickerhamomyces</taxon>
    </lineage>
</organism>
<evidence type="ECO:0000313" key="2">
    <source>
        <dbReference type="Proteomes" id="UP000774326"/>
    </source>
</evidence>
<sequence>IASITKANSWPLKQIIPLCDVLLAVAKTSDQYLVSSAFDAFEGLFQSMNDEVDEDRFVQVLNVLFDLKPAVNDQHLAPSWLAVIAKALTSYSKTLDAYKCILKLPDVFN</sequence>
<gene>
    <name evidence="1" type="ORF">WICPIJ_000521</name>
</gene>
<dbReference type="Proteomes" id="UP000774326">
    <property type="component" value="Unassembled WGS sequence"/>
</dbReference>
<reference evidence="1" key="1">
    <citation type="journal article" date="2021" name="Open Biol.">
        <title>Shared evolutionary footprints suggest mitochondrial oxidative damage underlies multiple complex I losses in fungi.</title>
        <authorList>
            <person name="Schikora-Tamarit M.A."/>
            <person name="Marcet-Houben M."/>
            <person name="Nosek J."/>
            <person name="Gabaldon T."/>
        </authorList>
    </citation>
    <scope>NUCLEOTIDE SEQUENCE</scope>
    <source>
        <strain evidence="1">CBS2887</strain>
    </source>
</reference>